<comment type="similarity">
    <text evidence="1">Belongs to the C/M/P thioester hydrolase family.</text>
</comment>
<dbReference type="InterPro" id="IPR029069">
    <property type="entry name" value="HotDog_dom_sf"/>
</dbReference>
<sequence length="287" mass="32289">MTSPADRLVGLLDLEQIDLNIFRGRSPDESLQRVFGGQVAGQALVAAGRTTDSGRPVHSLHAYFLRPGQPGVPIVYQVERVRDGRSFTTRRVVAVQQGRTIFNLTASFHQGEPGFEHQTAMPEVPGPEDLPRLADEIRDHLGELPSALQHMERRMAFDIRYVDRLRWTAQELTDAEPRSAVWMRAVGPLGDDPLVHTCALTYASDMTLLDAVRIPVEPLWGPRGFDMASLDHAMWFHRPFRADEWFLYQQESPIATGARGLARGQIFDRDGRLLVSVMQEGLFRKVP</sequence>
<dbReference type="CDD" id="cd03445">
    <property type="entry name" value="Thioesterase_II_repeat2"/>
    <property type="match status" value="1"/>
</dbReference>
<dbReference type="SUPFAM" id="SSF54637">
    <property type="entry name" value="Thioesterase/thiol ester dehydrase-isomerase"/>
    <property type="match status" value="2"/>
</dbReference>
<dbReference type="InterPro" id="IPR049449">
    <property type="entry name" value="TesB_ACOT8-like_N"/>
</dbReference>
<keyword evidence="6" id="KW-1185">Reference proteome</keyword>
<dbReference type="Proteomes" id="UP001499895">
    <property type="component" value="Unassembled WGS sequence"/>
</dbReference>
<evidence type="ECO:0000256" key="2">
    <source>
        <dbReference type="ARBA" id="ARBA00022801"/>
    </source>
</evidence>
<comment type="caution">
    <text evidence="5">The sequence shown here is derived from an EMBL/GenBank/DDBJ whole genome shotgun (WGS) entry which is preliminary data.</text>
</comment>
<organism evidence="5 6">
    <name type="scientific">Streptomyces stramineus</name>
    <dbReference type="NCBI Taxonomy" id="173861"/>
    <lineage>
        <taxon>Bacteria</taxon>
        <taxon>Bacillati</taxon>
        <taxon>Actinomycetota</taxon>
        <taxon>Actinomycetes</taxon>
        <taxon>Kitasatosporales</taxon>
        <taxon>Streptomycetaceae</taxon>
        <taxon>Streptomyces</taxon>
    </lineage>
</organism>
<dbReference type="CDD" id="cd03444">
    <property type="entry name" value="Thioesterase_II_repeat1"/>
    <property type="match status" value="1"/>
</dbReference>
<dbReference type="EMBL" id="BAAAHB010000008">
    <property type="protein sequence ID" value="GAA0451547.1"/>
    <property type="molecule type" value="Genomic_DNA"/>
</dbReference>
<name>A0ABN0ZLW0_9ACTN</name>
<feature type="domain" description="Acyl-CoA thioesterase 2 C-terminal" evidence="3">
    <location>
        <begin position="161"/>
        <end position="282"/>
    </location>
</feature>
<protein>
    <submittedName>
        <fullName evidence="5">Acyl-CoA thioesterase II</fullName>
    </submittedName>
</protein>
<proteinExistence type="inferred from homology"/>
<keyword evidence="2" id="KW-0378">Hydrolase</keyword>
<feature type="domain" description="Acyl-CoA thioesterase-like N-terminal HotDog" evidence="4">
    <location>
        <begin position="33"/>
        <end position="109"/>
    </location>
</feature>
<dbReference type="InterPro" id="IPR003703">
    <property type="entry name" value="Acyl_CoA_thio"/>
</dbReference>
<dbReference type="Gene3D" id="2.40.160.210">
    <property type="entry name" value="Acyl-CoA thioesterase, double hotdog domain"/>
    <property type="match status" value="1"/>
</dbReference>
<dbReference type="PANTHER" id="PTHR11066">
    <property type="entry name" value="ACYL-COA THIOESTERASE"/>
    <property type="match status" value="1"/>
</dbReference>
<dbReference type="NCBIfam" id="TIGR00189">
    <property type="entry name" value="tesB"/>
    <property type="match status" value="1"/>
</dbReference>
<reference evidence="5 6" key="1">
    <citation type="journal article" date="2019" name="Int. J. Syst. Evol. Microbiol.">
        <title>The Global Catalogue of Microorganisms (GCM) 10K type strain sequencing project: providing services to taxonomists for standard genome sequencing and annotation.</title>
        <authorList>
            <consortium name="The Broad Institute Genomics Platform"/>
            <consortium name="The Broad Institute Genome Sequencing Center for Infectious Disease"/>
            <person name="Wu L."/>
            <person name="Ma J."/>
        </authorList>
    </citation>
    <scope>NUCLEOTIDE SEQUENCE [LARGE SCALE GENOMIC DNA]</scope>
    <source>
        <strain evidence="5 6">JCM 10649</strain>
    </source>
</reference>
<evidence type="ECO:0000313" key="6">
    <source>
        <dbReference type="Proteomes" id="UP001499895"/>
    </source>
</evidence>
<dbReference type="InterPro" id="IPR042171">
    <property type="entry name" value="Acyl-CoA_hotdog"/>
</dbReference>
<dbReference type="InterPro" id="IPR025652">
    <property type="entry name" value="TesB_C"/>
</dbReference>
<dbReference type="RefSeq" id="WP_344086968.1">
    <property type="nucleotide sequence ID" value="NZ_BAAAHB010000008.1"/>
</dbReference>
<dbReference type="Pfam" id="PF13622">
    <property type="entry name" value="4HBT_3"/>
    <property type="match status" value="1"/>
</dbReference>
<gene>
    <name evidence="5" type="ORF">GCM10009544_12930</name>
</gene>
<evidence type="ECO:0000259" key="3">
    <source>
        <dbReference type="Pfam" id="PF02551"/>
    </source>
</evidence>
<evidence type="ECO:0000313" key="5">
    <source>
        <dbReference type="EMBL" id="GAA0451547.1"/>
    </source>
</evidence>
<evidence type="ECO:0000256" key="1">
    <source>
        <dbReference type="ARBA" id="ARBA00006538"/>
    </source>
</evidence>
<dbReference type="Pfam" id="PF02551">
    <property type="entry name" value="Acyl_CoA_thio"/>
    <property type="match status" value="1"/>
</dbReference>
<accession>A0ABN0ZLW0</accession>
<dbReference type="PANTHER" id="PTHR11066:SF34">
    <property type="entry name" value="ACYL-COENZYME A THIOESTERASE 8"/>
    <property type="match status" value="1"/>
</dbReference>
<evidence type="ECO:0000259" key="4">
    <source>
        <dbReference type="Pfam" id="PF13622"/>
    </source>
</evidence>